<dbReference type="Gene3D" id="4.10.240.10">
    <property type="entry name" value="Zn(2)-C6 fungal-type DNA-binding domain"/>
    <property type="match status" value="1"/>
</dbReference>
<dbReference type="EMBL" id="KV453931">
    <property type="protein sequence ID" value="ODV73248.1"/>
    <property type="molecule type" value="Genomic_DNA"/>
</dbReference>
<evidence type="ECO:0000313" key="2">
    <source>
        <dbReference type="EMBL" id="ODV73248.1"/>
    </source>
</evidence>
<protein>
    <recommendedName>
        <fullName evidence="1">Zn(2)-C6 fungal-type domain-containing protein</fullName>
    </recommendedName>
</protein>
<sequence>MKKPRLACDYCRLKKAKCSEEKPCLNCVRKGIPCTYNPEDNAPPSKMDRAFQSLNRKIDELSQKLDVFILNGAEISFSNTSDQTGGSSSKHSAASAEGARTFVPISADEIFTEEDLLASVVDDLVPIVTPFQFPGADNAVTSTVDELIHSHSRCQAPILGTKVKDKTLEGLFDENFDIHSDSPYRIQFYDGYHDTFDNVILNNQVSNGRPYSMDISSLVQSEFKEIMGLSLRQGANLREHSANLQGRMDVSFIPKGGLSIKADHADELFESYLEHIYPFYPIVCDITVRGIRDQVEKSGISLNTASCEYLLLLALGEVTLTSESHHYWSSVSYISDSNLSLCHGDSEESGVDNDRLQPPPGFQYFWQASGIISKLKLILKPGFDKLSIQLLVCIYYMKTCQLNNLKREVLEGSDMLFKFIETEGTKHSHRDILPRLYWVFLNLERYLFNMKLLESSSALVEVQDRVTIPRGCKSEFSFVRDADTFYSNCFMQNILLANIDDKARIMSKKLEQPSGNEDLTFNDSLRIFIKFENELNIWREILPFNFQWEDDISVRSTHLEIDLLKMKYYLCYVTVCEFIIQEYEKRKNSWVISDEISKLYIGQIQLLIEKVLQFSIKAQSIFNRQALTDLDPVICSCVLNCIFFVLSSATITKYRFKYSADFKRVLNGMACTKKKVFCFTLHSPALFYKWQKLEEAIKIL</sequence>
<dbReference type="AlphaFoldDB" id="A0A1E4S191"/>
<dbReference type="SUPFAM" id="SSF57701">
    <property type="entry name" value="Zn2/Cys6 DNA-binding domain"/>
    <property type="match status" value="1"/>
</dbReference>
<keyword evidence="3" id="KW-1185">Reference proteome</keyword>
<dbReference type="OrthoDB" id="3364175at2759"/>
<dbReference type="GeneID" id="30989493"/>
<dbReference type="GO" id="GO:0008270">
    <property type="term" value="F:zinc ion binding"/>
    <property type="evidence" value="ECO:0007669"/>
    <property type="project" value="InterPro"/>
</dbReference>
<dbReference type="SMART" id="SM00066">
    <property type="entry name" value="GAL4"/>
    <property type="match status" value="1"/>
</dbReference>
<dbReference type="RefSeq" id="XP_020070287.1">
    <property type="nucleotide sequence ID" value="XM_020215097.1"/>
</dbReference>
<dbReference type="PROSITE" id="PS50048">
    <property type="entry name" value="ZN2_CY6_FUNGAL_2"/>
    <property type="match status" value="1"/>
</dbReference>
<organism evidence="2 3">
    <name type="scientific">Cyberlindnera jadinii (strain ATCC 18201 / CBS 1600 / BCRC 20928 / JCM 3617 / NBRC 0987 / NRRL Y-1542)</name>
    <name type="common">Torula yeast</name>
    <name type="synonym">Candida utilis</name>
    <dbReference type="NCBI Taxonomy" id="983966"/>
    <lineage>
        <taxon>Eukaryota</taxon>
        <taxon>Fungi</taxon>
        <taxon>Dikarya</taxon>
        <taxon>Ascomycota</taxon>
        <taxon>Saccharomycotina</taxon>
        <taxon>Saccharomycetes</taxon>
        <taxon>Phaffomycetales</taxon>
        <taxon>Phaffomycetaceae</taxon>
        <taxon>Cyberlindnera</taxon>
    </lineage>
</organism>
<name>A0A1E4S191_CYBJN</name>
<dbReference type="CDD" id="cd12148">
    <property type="entry name" value="fungal_TF_MHR"/>
    <property type="match status" value="1"/>
</dbReference>
<dbReference type="PANTHER" id="PTHR47785:SF4">
    <property type="entry name" value="ZN(II)2CYS6 TRANSCRIPTION FACTOR (EUROFUNG)"/>
    <property type="match status" value="1"/>
</dbReference>
<dbReference type="STRING" id="983966.A0A1E4S191"/>
<dbReference type="PANTHER" id="PTHR47785">
    <property type="entry name" value="ZN(II)2CYS6 TRANSCRIPTION FACTOR (EUROFUNG)-RELATED-RELATED"/>
    <property type="match status" value="1"/>
</dbReference>
<dbReference type="GO" id="GO:0000981">
    <property type="term" value="F:DNA-binding transcription factor activity, RNA polymerase II-specific"/>
    <property type="evidence" value="ECO:0007669"/>
    <property type="project" value="InterPro"/>
</dbReference>
<accession>A0A1E4S191</accession>
<gene>
    <name evidence="2" type="ORF">CYBJADRAFT_167843</name>
</gene>
<dbReference type="Proteomes" id="UP000094389">
    <property type="component" value="Unassembled WGS sequence"/>
</dbReference>
<proteinExistence type="predicted"/>
<reference evidence="2 3" key="1">
    <citation type="journal article" date="2016" name="Proc. Natl. Acad. Sci. U.S.A.">
        <title>Comparative genomics of biotechnologically important yeasts.</title>
        <authorList>
            <person name="Riley R."/>
            <person name="Haridas S."/>
            <person name="Wolfe K.H."/>
            <person name="Lopes M.R."/>
            <person name="Hittinger C.T."/>
            <person name="Goeker M."/>
            <person name="Salamov A.A."/>
            <person name="Wisecaver J.H."/>
            <person name="Long T.M."/>
            <person name="Calvey C.H."/>
            <person name="Aerts A.L."/>
            <person name="Barry K.W."/>
            <person name="Choi C."/>
            <person name="Clum A."/>
            <person name="Coughlan A.Y."/>
            <person name="Deshpande S."/>
            <person name="Douglass A.P."/>
            <person name="Hanson S.J."/>
            <person name="Klenk H.-P."/>
            <person name="LaButti K.M."/>
            <person name="Lapidus A."/>
            <person name="Lindquist E.A."/>
            <person name="Lipzen A.M."/>
            <person name="Meier-Kolthoff J.P."/>
            <person name="Ohm R.A."/>
            <person name="Otillar R.P."/>
            <person name="Pangilinan J.L."/>
            <person name="Peng Y."/>
            <person name="Rokas A."/>
            <person name="Rosa C.A."/>
            <person name="Scheuner C."/>
            <person name="Sibirny A.A."/>
            <person name="Slot J.C."/>
            <person name="Stielow J.B."/>
            <person name="Sun H."/>
            <person name="Kurtzman C.P."/>
            <person name="Blackwell M."/>
            <person name="Grigoriev I.V."/>
            <person name="Jeffries T.W."/>
        </authorList>
    </citation>
    <scope>NUCLEOTIDE SEQUENCE [LARGE SCALE GENOMIC DNA]</scope>
    <source>
        <strain evidence="3">ATCC 18201 / CBS 1600 / BCRC 20928 / JCM 3617 / NBRC 0987 / NRRL Y-1542</strain>
    </source>
</reference>
<dbReference type="CDD" id="cd00067">
    <property type="entry name" value="GAL4"/>
    <property type="match status" value="1"/>
</dbReference>
<dbReference type="InterPro" id="IPR001138">
    <property type="entry name" value="Zn2Cys6_DnaBD"/>
</dbReference>
<feature type="domain" description="Zn(2)-C6 fungal-type" evidence="1">
    <location>
        <begin position="7"/>
        <end position="36"/>
    </location>
</feature>
<dbReference type="OMA" id="ENELNIW"/>
<dbReference type="InterPro" id="IPR036864">
    <property type="entry name" value="Zn2-C6_fun-type_DNA-bd_sf"/>
</dbReference>
<dbReference type="PROSITE" id="PS00463">
    <property type="entry name" value="ZN2_CY6_FUNGAL_1"/>
    <property type="match status" value="1"/>
</dbReference>
<evidence type="ECO:0000259" key="1">
    <source>
        <dbReference type="PROSITE" id="PS50048"/>
    </source>
</evidence>
<evidence type="ECO:0000313" key="3">
    <source>
        <dbReference type="Proteomes" id="UP000094389"/>
    </source>
</evidence>
<dbReference type="Pfam" id="PF00172">
    <property type="entry name" value="Zn_clus"/>
    <property type="match status" value="1"/>
</dbReference>
<dbReference type="InterPro" id="IPR053181">
    <property type="entry name" value="EcdB-like_regulator"/>
</dbReference>